<dbReference type="PANTHER" id="PTHR11601">
    <property type="entry name" value="CYSTEINE DESULFURYLASE FAMILY MEMBER"/>
    <property type="match status" value="1"/>
</dbReference>
<dbReference type="InterPro" id="IPR015424">
    <property type="entry name" value="PyrdxlP-dep_Trfase"/>
</dbReference>
<sequence length="363" mass="40048">MIYLDHAATTPIHPDALEQYKITAETAYGNSSSLHDAGDDALRILNQARAQLLDWLQLNEGNILFTGSGSEANYIALSHLLRQSKKTTVLTLASEHDSVLLPLKRLARQTVTINLLPTGEFDWNAFREACTDDIGVVSVQHVNSDTGFVFPVAEIAAFCRQNNILVHCDGVQGFLKQPVCLKYVDAYTISSHKVYGPKGLGAVYLRRPLFSPYYESHHEFGIRPGTVDVPGIAAFLMACQRYRDENQKIQTSSKRFRGMLKKRLPSTRYQIIESPQQLDSICAIRTKQRDGQFVLLALNRAGIAVSAGSACRAGENGPNATLRAIGYEDSTAHGLIRLSFGRTTTTEEVNQCIAVLCSLEESD</sequence>
<comment type="caution">
    <text evidence="9">The sequence shown here is derived from an EMBL/GenBank/DDBJ whole genome shotgun (WGS) entry which is preliminary data.</text>
</comment>
<dbReference type="SUPFAM" id="SSF53383">
    <property type="entry name" value="PLP-dependent transferases"/>
    <property type="match status" value="1"/>
</dbReference>
<evidence type="ECO:0000256" key="7">
    <source>
        <dbReference type="RuleBase" id="RU004504"/>
    </source>
</evidence>
<dbReference type="PIRSF" id="PIRSF005572">
    <property type="entry name" value="NifS"/>
    <property type="match status" value="1"/>
</dbReference>
<dbReference type="InterPro" id="IPR020578">
    <property type="entry name" value="Aminotrans_V_PyrdxlP_BS"/>
</dbReference>
<keyword evidence="3" id="KW-0479">Metal-binding</keyword>
<keyword evidence="9" id="KW-0032">Aminotransferase</keyword>
<dbReference type="EMBL" id="LVVL01000001">
    <property type="protein sequence ID" value="OAN14866.1"/>
    <property type="molecule type" value="Genomic_DNA"/>
</dbReference>
<dbReference type="NCBIfam" id="NF002806">
    <property type="entry name" value="PRK02948.1"/>
    <property type="match status" value="1"/>
</dbReference>
<protein>
    <submittedName>
        <fullName evidence="9">Aminotransferase V</fullName>
    </submittedName>
</protein>
<dbReference type="InterPro" id="IPR016454">
    <property type="entry name" value="Cysteine_dSase"/>
</dbReference>
<dbReference type="PROSITE" id="PS00595">
    <property type="entry name" value="AA_TRANSFER_CLASS_5"/>
    <property type="match status" value="1"/>
</dbReference>
<dbReference type="Pfam" id="PF00266">
    <property type="entry name" value="Aminotran_5"/>
    <property type="match status" value="1"/>
</dbReference>
<keyword evidence="10" id="KW-1185">Reference proteome</keyword>
<comment type="similarity">
    <text evidence="2">Belongs to the class-V pyridoxal-phosphate-dependent aminotransferase family. NifS/IscS subfamily.</text>
</comment>
<evidence type="ECO:0000256" key="4">
    <source>
        <dbReference type="ARBA" id="ARBA00022898"/>
    </source>
</evidence>
<gene>
    <name evidence="9" type="ORF">A3783_02715</name>
</gene>
<reference evidence="9 10" key="1">
    <citation type="submission" date="2016-03" db="EMBL/GenBank/DDBJ databases">
        <authorList>
            <person name="Cho S.-Y."/>
            <person name="Lim S."/>
            <person name="Kim H."/>
            <person name="Soh E.H."/>
            <person name="Moon J.S."/>
        </authorList>
    </citation>
    <scope>NUCLEOTIDE SEQUENCE [LARGE SCALE GENOMIC DNA]</scope>
    <source>
        <strain evidence="9 10">KCTC 3810</strain>
    </source>
</reference>
<dbReference type="PANTHER" id="PTHR11601:SF36">
    <property type="entry name" value="CYSTEINE DESULFURASE NIFS-RELATED"/>
    <property type="match status" value="1"/>
</dbReference>
<feature type="domain" description="Aminotransferase class V" evidence="8">
    <location>
        <begin position="2"/>
        <end position="351"/>
    </location>
</feature>
<organism evidence="9 10">
    <name type="scientific">Exiguobacterium undae</name>
    <dbReference type="NCBI Taxonomy" id="169177"/>
    <lineage>
        <taxon>Bacteria</taxon>
        <taxon>Bacillati</taxon>
        <taxon>Bacillota</taxon>
        <taxon>Bacilli</taxon>
        <taxon>Bacillales</taxon>
        <taxon>Bacillales Family XII. Incertae Sedis</taxon>
        <taxon>Exiguobacterium</taxon>
    </lineage>
</organism>
<dbReference type="InterPro" id="IPR015422">
    <property type="entry name" value="PyrdxlP-dep_Trfase_small"/>
</dbReference>
<name>A0ABX2VAX4_9BACL</name>
<evidence type="ECO:0000256" key="6">
    <source>
        <dbReference type="ARBA" id="ARBA00023014"/>
    </source>
</evidence>
<keyword evidence="6" id="KW-0411">Iron-sulfur</keyword>
<dbReference type="InterPro" id="IPR000192">
    <property type="entry name" value="Aminotrans_V_dom"/>
</dbReference>
<evidence type="ECO:0000256" key="1">
    <source>
        <dbReference type="ARBA" id="ARBA00001933"/>
    </source>
</evidence>
<comment type="cofactor">
    <cofactor evidence="1 7">
        <name>pyridoxal 5'-phosphate</name>
        <dbReference type="ChEBI" id="CHEBI:597326"/>
    </cofactor>
</comment>
<dbReference type="Gene3D" id="3.90.1150.10">
    <property type="entry name" value="Aspartate Aminotransferase, domain 1"/>
    <property type="match status" value="1"/>
</dbReference>
<dbReference type="Gene3D" id="3.40.640.10">
    <property type="entry name" value="Type I PLP-dependent aspartate aminotransferase-like (Major domain)"/>
    <property type="match status" value="1"/>
</dbReference>
<keyword evidence="9" id="KW-0808">Transferase</keyword>
<evidence type="ECO:0000256" key="2">
    <source>
        <dbReference type="ARBA" id="ARBA00006490"/>
    </source>
</evidence>
<dbReference type="Proteomes" id="UP000078447">
    <property type="component" value="Unassembled WGS sequence"/>
</dbReference>
<keyword evidence="5" id="KW-0408">Iron</keyword>
<dbReference type="InterPro" id="IPR015421">
    <property type="entry name" value="PyrdxlP-dep_Trfase_major"/>
</dbReference>
<keyword evidence="4" id="KW-0663">Pyridoxal phosphate</keyword>
<evidence type="ECO:0000256" key="5">
    <source>
        <dbReference type="ARBA" id="ARBA00023004"/>
    </source>
</evidence>
<evidence type="ECO:0000259" key="8">
    <source>
        <dbReference type="Pfam" id="PF00266"/>
    </source>
</evidence>
<dbReference type="RefSeq" id="WP_028105924.1">
    <property type="nucleotide sequence ID" value="NZ_LVVL01000001.1"/>
</dbReference>
<evidence type="ECO:0000313" key="9">
    <source>
        <dbReference type="EMBL" id="OAN14866.1"/>
    </source>
</evidence>
<evidence type="ECO:0000313" key="10">
    <source>
        <dbReference type="Proteomes" id="UP000078447"/>
    </source>
</evidence>
<proteinExistence type="inferred from homology"/>
<accession>A0ABX2VAX4</accession>
<dbReference type="Gene3D" id="1.10.260.50">
    <property type="match status" value="1"/>
</dbReference>
<dbReference type="GO" id="GO:0008483">
    <property type="term" value="F:transaminase activity"/>
    <property type="evidence" value="ECO:0007669"/>
    <property type="project" value="UniProtKB-KW"/>
</dbReference>
<evidence type="ECO:0000256" key="3">
    <source>
        <dbReference type="ARBA" id="ARBA00022723"/>
    </source>
</evidence>